<evidence type="ECO:0000256" key="1">
    <source>
        <dbReference type="SAM" id="MobiDB-lite"/>
    </source>
</evidence>
<feature type="compositionally biased region" description="Polar residues" evidence="1">
    <location>
        <begin position="23"/>
        <end position="32"/>
    </location>
</feature>
<dbReference type="EMBL" id="DSPX01000213">
    <property type="protein sequence ID" value="HGG03088.1"/>
    <property type="molecule type" value="Genomic_DNA"/>
</dbReference>
<name>A0A7C3ZZ66_9CYAN</name>
<protein>
    <submittedName>
        <fullName evidence="2">Uncharacterized protein</fullName>
    </submittedName>
</protein>
<evidence type="ECO:0000313" key="2">
    <source>
        <dbReference type="EMBL" id="HGG03088.1"/>
    </source>
</evidence>
<reference evidence="2" key="1">
    <citation type="journal article" date="2020" name="mSystems">
        <title>Genome- and Community-Level Interaction Insights into Carbon Utilization and Element Cycling Functions of Hydrothermarchaeota in Hydrothermal Sediment.</title>
        <authorList>
            <person name="Zhou Z."/>
            <person name="Liu Y."/>
            <person name="Xu W."/>
            <person name="Pan J."/>
            <person name="Luo Z.H."/>
            <person name="Li M."/>
        </authorList>
    </citation>
    <scope>NUCLEOTIDE SEQUENCE [LARGE SCALE GENOMIC DNA]</scope>
    <source>
        <strain evidence="2">SpSt-374</strain>
    </source>
</reference>
<gene>
    <name evidence="2" type="ORF">ENR15_21215</name>
</gene>
<feature type="region of interest" description="Disordered" evidence="1">
    <location>
        <begin position="23"/>
        <end position="68"/>
    </location>
</feature>
<accession>A0A7C3ZZ66</accession>
<dbReference type="AlphaFoldDB" id="A0A7C3ZZ66"/>
<sequence>MGECPPERGDSSSPLPPLVAISSFSRATTEQGGATLPPENRLSPRPIGRQESGVCRPASPQHRQARSV</sequence>
<organism evidence="2">
    <name type="scientific">Planktothricoides sp. SpSt-374</name>
    <dbReference type="NCBI Taxonomy" id="2282167"/>
    <lineage>
        <taxon>Bacteria</taxon>
        <taxon>Bacillati</taxon>
        <taxon>Cyanobacteriota</taxon>
        <taxon>Cyanophyceae</taxon>
        <taxon>Oscillatoriophycideae</taxon>
        <taxon>Oscillatoriales</taxon>
        <taxon>Oscillatoriaceae</taxon>
        <taxon>Planktothricoides</taxon>
    </lineage>
</organism>
<proteinExistence type="predicted"/>
<comment type="caution">
    <text evidence="2">The sequence shown here is derived from an EMBL/GenBank/DDBJ whole genome shotgun (WGS) entry which is preliminary data.</text>
</comment>